<sequence>MSTHGIAGAGGETPVPHVFGGDGPALDVLSVYAGGGVWCTLQALLPGRTSRQQRTV</sequence>
<accession>A0ABV5N5J0</accession>
<comment type="caution">
    <text evidence="1">The sequence shown here is derived from an EMBL/GenBank/DDBJ whole genome shotgun (WGS) entry which is preliminary data.</text>
</comment>
<protein>
    <submittedName>
        <fullName evidence="1">Uncharacterized protein</fullName>
    </submittedName>
</protein>
<gene>
    <name evidence="1" type="ORF">ACFF45_22950</name>
</gene>
<organism evidence="1 2">
    <name type="scientific">Streptomyces cinereospinus</name>
    <dbReference type="NCBI Taxonomy" id="285561"/>
    <lineage>
        <taxon>Bacteria</taxon>
        <taxon>Bacillati</taxon>
        <taxon>Actinomycetota</taxon>
        <taxon>Actinomycetes</taxon>
        <taxon>Kitasatosporales</taxon>
        <taxon>Streptomycetaceae</taxon>
        <taxon>Streptomyces</taxon>
    </lineage>
</organism>
<evidence type="ECO:0000313" key="2">
    <source>
        <dbReference type="Proteomes" id="UP001589709"/>
    </source>
</evidence>
<dbReference type="EMBL" id="JBHMCY010000047">
    <property type="protein sequence ID" value="MFB9465486.1"/>
    <property type="molecule type" value="Genomic_DNA"/>
</dbReference>
<dbReference type="Proteomes" id="UP001589709">
    <property type="component" value="Unassembled WGS sequence"/>
</dbReference>
<evidence type="ECO:0000313" key="1">
    <source>
        <dbReference type="EMBL" id="MFB9465486.1"/>
    </source>
</evidence>
<dbReference type="RefSeq" id="WP_381348315.1">
    <property type="nucleotide sequence ID" value="NZ_JBHMCY010000047.1"/>
</dbReference>
<proteinExistence type="predicted"/>
<reference evidence="1 2" key="1">
    <citation type="submission" date="2024-09" db="EMBL/GenBank/DDBJ databases">
        <authorList>
            <person name="Sun Q."/>
            <person name="Mori K."/>
        </authorList>
    </citation>
    <scope>NUCLEOTIDE SEQUENCE [LARGE SCALE GENOMIC DNA]</scope>
    <source>
        <strain evidence="1 2">JCM 6917</strain>
    </source>
</reference>
<keyword evidence="2" id="KW-1185">Reference proteome</keyword>
<name>A0ABV5N5J0_9ACTN</name>